<feature type="domain" description="Peptidase C45 hydrolase" evidence="1">
    <location>
        <begin position="102"/>
        <end position="319"/>
    </location>
</feature>
<dbReference type="PANTHER" id="PTHR34180">
    <property type="entry name" value="PEPTIDASE C45"/>
    <property type="match status" value="1"/>
</dbReference>
<comment type="caution">
    <text evidence="2">The sequence shown here is derived from an EMBL/GenBank/DDBJ whole genome shotgun (WGS) entry which is preliminary data.</text>
</comment>
<gene>
    <name evidence="2" type="ORF">KQI86_11330</name>
</gene>
<protein>
    <submittedName>
        <fullName evidence="2">C45 family peptidase</fullName>
    </submittedName>
</protein>
<keyword evidence="3" id="KW-1185">Reference proteome</keyword>
<dbReference type="InterPro" id="IPR047794">
    <property type="entry name" value="C45_proenzyme-like"/>
</dbReference>
<dbReference type="RefSeq" id="WP_216439445.1">
    <property type="nucleotide sequence ID" value="NZ_JAHLQF010000002.1"/>
</dbReference>
<dbReference type="Proteomes" id="UP000726170">
    <property type="component" value="Unassembled WGS sequence"/>
</dbReference>
<dbReference type="InterPro" id="IPR047801">
    <property type="entry name" value="Peptidase_C45"/>
</dbReference>
<dbReference type="PANTHER" id="PTHR34180:SF1">
    <property type="entry name" value="BETA-ALANYL-DOPAMINE_CARCININE HYDROLASE"/>
    <property type="match status" value="1"/>
</dbReference>
<dbReference type="Pfam" id="PF03417">
    <property type="entry name" value="AAT"/>
    <property type="match status" value="1"/>
</dbReference>
<proteinExistence type="predicted"/>
<organism evidence="2 3">
    <name type="scientific">Clostridium mobile</name>
    <dbReference type="NCBI Taxonomy" id="2841512"/>
    <lineage>
        <taxon>Bacteria</taxon>
        <taxon>Bacillati</taxon>
        <taxon>Bacillota</taxon>
        <taxon>Clostridia</taxon>
        <taxon>Eubacteriales</taxon>
        <taxon>Clostridiaceae</taxon>
        <taxon>Clostridium</taxon>
    </lineage>
</organism>
<dbReference type="InterPro" id="IPR005079">
    <property type="entry name" value="Peptidase_C45_hydrolase"/>
</dbReference>
<evidence type="ECO:0000313" key="2">
    <source>
        <dbReference type="EMBL" id="MBU5484928.1"/>
    </source>
</evidence>
<evidence type="ECO:0000259" key="1">
    <source>
        <dbReference type="Pfam" id="PF03417"/>
    </source>
</evidence>
<evidence type="ECO:0000313" key="3">
    <source>
        <dbReference type="Proteomes" id="UP000726170"/>
    </source>
</evidence>
<dbReference type="EMBL" id="JAHLQF010000002">
    <property type="protein sequence ID" value="MBU5484928.1"/>
    <property type="molecule type" value="Genomic_DNA"/>
</dbReference>
<dbReference type="NCBIfam" id="NF040521">
    <property type="entry name" value="C45_proenzyme"/>
    <property type="match status" value="1"/>
</dbReference>
<accession>A0ABS6EI80</accession>
<sequence length="345" mass="39848">MRNKIKFIEAKGSPYERGWTSGVELKEAINNCIKNYIHLLDNKDLMKKSAYIKEITKERFSDYVMEIEGRAEGAGVDKDLYFLIMCAELLNEGVGCTTLVCKREDGTILLGHNEDDNYIPGNSALTKCWNDKDWFVTYDYCNMPFGNAFSFNNYGIVKTINYCYSEDVSVTGIPRYFLQRYISEAKSLEDFIDRCNIKNRGSGFHAVALDTNKNQCISIEVTHKDISIKEINDYYVHTNHYIHSSIANEKSITGEGSTSPFRLEKGKELLKKKINEKGNEILSADFVSILDYRGENYEDSILCIENEPNFTCSRIIFDTRISDKVLLQFFHTQEKHYQNYKDFNI</sequence>
<name>A0ABS6EI80_9CLOT</name>
<reference evidence="2 3" key="1">
    <citation type="submission" date="2021-06" db="EMBL/GenBank/DDBJ databases">
        <authorList>
            <person name="Sun Q."/>
            <person name="Li D."/>
        </authorList>
    </citation>
    <scope>NUCLEOTIDE SEQUENCE [LARGE SCALE GENOMIC DNA]</scope>
    <source>
        <strain evidence="2 3">MSJ-11</strain>
    </source>
</reference>